<feature type="coiled-coil region" evidence="1">
    <location>
        <begin position="190"/>
        <end position="217"/>
    </location>
</feature>
<accession>A0A645F711</accession>
<dbReference type="Pfam" id="PF03961">
    <property type="entry name" value="FapA"/>
    <property type="match status" value="1"/>
</dbReference>
<name>A0A645F711_9ZZZZ</name>
<reference evidence="2" key="1">
    <citation type="submission" date="2019-08" db="EMBL/GenBank/DDBJ databases">
        <authorList>
            <person name="Kucharzyk K."/>
            <person name="Murdoch R.W."/>
            <person name="Higgins S."/>
            <person name="Loffler F."/>
        </authorList>
    </citation>
    <scope>NUCLEOTIDE SEQUENCE</scope>
</reference>
<organism evidence="2">
    <name type="scientific">bioreactor metagenome</name>
    <dbReference type="NCBI Taxonomy" id="1076179"/>
    <lineage>
        <taxon>unclassified sequences</taxon>
        <taxon>metagenomes</taxon>
        <taxon>ecological metagenomes</taxon>
    </lineage>
</organism>
<dbReference type="AlphaFoldDB" id="A0A645F711"/>
<dbReference type="InterPro" id="IPR046865">
    <property type="entry name" value="FapA_b_solenoid"/>
</dbReference>
<gene>
    <name evidence="2" type="ORF">SDC9_157280</name>
</gene>
<dbReference type="PANTHER" id="PTHR38032">
    <property type="entry name" value="POLYMERASE-RELATED"/>
    <property type="match status" value="1"/>
</dbReference>
<comment type="caution">
    <text evidence="2">The sequence shown here is derived from an EMBL/GenBank/DDBJ whole genome shotgun (WGS) entry which is preliminary data.</text>
</comment>
<keyword evidence="1" id="KW-0175">Coiled coil</keyword>
<sequence length="269" mass="28838">MKENVDNSTGDIKVVGNLVIRGMISPGFKVEAGNNIEVAGTVSSATLKAGGSIKLQGGITGSELHCEGDLKSRFIENCNLFVKGNIRADYVLNSNIKCGKSLKTEGSIAKIIGGRCLAGQNIEAHYIGSAANVKTSLEVGTDPIILDRQQELQAKIPELEKQIGTLKPLLKLLRDLGNSNRLTSEKAELLNNVTNNYNTASDMLENARRDLEEIAQTVYNRGYGRVICTGTIFPGTKVTIGTASLSVSEPLINTSLYYSKGDVCIGFAR</sequence>
<dbReference type="EMBL" id="VSSQ01056126">
    <property type="protein sequence ID" value="MPN09987.1"/>
    <property type="molecule type" value="Genomic_DNA"/>
</dbReference>
<proteinExistence type="predicted"/>
<evidence type="ECO:0000256" key="1">
    <source>
        <dbReference type="SAM" id="Coils"/>
    </source>
</evidence>
<evidence type="ECO:0008006" key="3">
    <source>
        <dbReference type="Google" id="ProtNLM"/>
    </source>
</evidence>
<dbReference type="PANTHER" id="PTHR38032:SF1">
    <property type="entry name" value="RNA-BINDING PROTEIN KHPB N-TERMINAL DOMAIN-CONTAINING PROTEIN"/>
    <property type="match status" value="1"/>
</dbReference>
<dbReference type="InterPro" id="IPR005646">
    <property type="entry name" value="FapA"/>
</dbReference>
<protein>
    <recommendedName>
        <fullName evidence="3">DUF342 domain-containing protein</fullName>
    </recommendedName>
</protein>
<evidence type="ECO:0000313" key="2">
    <source>
        <dbReference type="EMBL" id="MPN09987.1"/>
    </source>
</evidence>